<sequence>MSTSSAYEGPRAATVAEGRRFFGQPRGLATLFFTEMWERFSYYGMRALLILFMTAATTEANPGMGLDVGTAAAIYGLYTALVYLLALPGGWVADNLWGQYKAVYVGGWIIAAGHFSMAVPTDFTFYGGLVLIVMGTGLLKPNVSTVVADLYPQGGVERDAGFSVFYMGINLGALL</sequence>
<evidence type="ECO:0000256" key="6">
    <source>
        <dbReference type="ARBA" id="ARBA00023136"/>
    </source>
</evidence>
<feature type="transmembrane region" description="Helical" evidence="7">
    <location>
        <begin position="105"/>
        <end position="133"/>
    </location>
</feature>
<evidence type="ECO:0000256" key="3">
    <source>
        <dbReference type="ARBA" id="ARBA00022475"/>
    </source>
</evidence>
<organism evidence="8">
    <name type="scientific">marine metagenome</name>
    <dbReference type="NCBI Taxonomy" id="408172"/>
    <lineage>
        <taxon>unclassified sequences</taxon>
        <taxon>metagenomes</taxon>
        <taxon>ecological metagenomes</taxon>
    </lineage>
</organism>
<feature type="non-terminal residue" evidence="8">
    <location>
        <position position="175"/>
    </location>
</feature>
<evidence type="ECO:0000256" key="7">
    <source>
        <dbReference type="SAM" id="Phobius"/>
    </source>
</evidence>
<dbReference type="InterPro" id="IPR000109">
    <property type="entry name" value="POT_fam"/>
</dbReference>
<dbReference type="SUPFAM" id="SSF103473">
    <property type="entry name" value="MFS general substrate transporter"/>
    <property type="match status" value="1"/>
</dbReference>
<dbReference type="PROSITE" id="PS01023">
    <property type="entry name" value="PTR2_2"/>
    <property type="match status" value="1"/>
</dbReference>
<evidence type="ECO:0000256" key="4">
    <source>
        <dbReference type="ARBA" id="ARBA00022692"/>
    </source>
</evidence>
<dbReference type="GO" id="GO:0005886">
    <property type="term" value="C:plasma membrane"/>
    <property type="evidence" value="ECO:0007669"/>
    <property type="project" value="UniProtKB-SubCell"/>
</dbReference>
<dbReference type="GO" id="GO:1904680">
    <property type="term" value="F:peptide transmembrane transporter activity"/>
    <property type="evidence" value="ECO:0007669"/>
    <property type="project" value="InterPro"/>
</dbReference>
<dbReference type="InterPro" id="IPR005279">
    <property type="entry name" value="Dipep/tripep_permease"/>
</dbReference>
<evidence type="ECO:0000256" key="1">
    <source>
        <dbReference type="ARBA" id="ARBA00004651"/>
    </source>
</evidence>
<dbReference type="Pfam" id="PF00854">
    <property type="entry name" value="PTR2"/>
    <property type="match status" value="1"/>
</dbReference>
<dbReference type="InterPro" id="IPR036259">
    <property type="entry name" value="MFS_trans_sf"/>
</dbReference>
<keyword evidence="4 7" id="KW-0812">Transmembrane</keyword>
<dbReference type="Gene3D" id="1.20.1250.20">
    <property type="entry name" value="MFS general substrate transporter like domains"/>
    <property type="match status" value="1"/>
</dbReference>
<feature type="transmembrane region" description="Helical" evidence="7">
    <location>
        <begin position="72"/>
        <end position="93"/>
    </location>
</feature>
<reference evidence="8" key="1">
    <citation type="submission" date="2018-05" db="EMBL/GenBank/DDBJ databases">
        <authorList>
            <person name="Lanie J.A."/>
            <person name="Ng W.-L."/>
            <person name="Kazmierczak K.M."/>
            <person name="Andrzejewski T.M."/>
            <person name="Davidsen T.M."/>
            <person name="Wayne K.J."/>
            <person name="Tettelin H."/>
            <person name="Glass J.I."/>
            <person name="Rusch D."/>
            <person name="Podicherti R."/>
            <person name="Tsui H.-C.T."/>
            <person name="Winkler M.E."/>
        </authorList>
    </citation>
    <scope>NUCLEOTIDE SEQUENCE</scope>
</reference>
<dbReference type="PANTHER" id="PTHR23517:SF15">
    <property type="entry name" value="PROTON-DEPENDENT OLIGOPEPTIDE FAMILY TRANSPORT PROTEIN"/>
    <property type="match status" value="1"/>
</dbReference>
<evidence type="ECO:0000256" key="5">
    <source>
        <dbReference type="ARBA" id="ARBA00022989"/>
    </source>
</evidence>
<protein>
    <recommendedName>
        <fullName evidence="9">Major facilitator superfamily (MFS) profile domain-containing protein</fullName>
    </recommendedName>
</protein>
<dbReference type="InterPro" id="IPR018456">
    <property type="entry name" value="PTR2_symporter_CS"/>
</dbReference>
<proteinExistence type="predicted"/>
<dbReference type="AlphaFoldDB" id="A0A383EDP5"/>
<dbReference type="PROSITE" id="PS01022">
    <property type="entry name" value="PTR2_1"/>
    <property type="match status" value="1"/>
</dbReference>
<comment type="subcellular location">
    <subcellularLocation>
        <location evidence="1">Cell membrane</location>
        <topology evidence="1">Multi-pass membrane protein</topology>
    </subcellularLocation>
</comment>
<evidence type="ECO:0000256" key="2">
    <source>
        <dbReference type="ARBA" id="ARBA00022448"/>
    </source>
</evidence>
<feature type="transmembrane region" description="Helical" evidence="7">
    <location>
        <begin position="40"/>
        <end position="60"/>
    </location>
</feature>
<evidence type="ECO:0000313" key="8">
    <source>
        <dbReference type="EMBL" id="SVE54966.1"/>
    </source>
</evidence>
<accession>A0A383EDP5</accession>
<gene>
    <name evidence="8" type="ORF">METZ01_LOCUS507820</name>
</gene>
<dbReference type="NCBIfam" id="TIGR00924">
    <property type="entry name" value="yjdL_sub1_fam"/>
    <property type="match status" value="1"/>
</dbReference>
<name>A0A383EDP5_9ZZZZ</name>
<keyword evidence="2" id="KW-0813">Transport</keyword>
<keyword evidence="3" id="KW-1003">Cell membrane</keyword>
<keyword evidence="5 7" id="KW-1133">Transmembrane helix</keyword>
<dbReference type="InterPro" id="IPR050171">
    <property type="entry name" value="MFS_Transporters"/>
</dbReference>
<evidence type="ECO:0008006" key="9">
    <source>
        <dbReference type="Google" id="ProtNLM"/>
    </source>
</evidence>
<dbReference type="EMBL" id="UINC01225069">
    <property type="protein sequence ID" value="SVE54966.1"/>
    <property type="molecule type" value="Genomic_DNA"/>
</dbReference>
<dbReference type="GO" id="GO:0006857">
    <property type="term" value="P:oligopeptide transport"/>
    <property type="evidence" value="ECO:0007669"/>
    <property type="project" value="InterPro"/>
</dbReference>
<keyword evidence="6 7" id="KW-0472">Membrane</keyword>
<dbReference type="PANTHER" id="PTHR23517">
    <property type="entry name" value="RESISTANCE PROTEIN MDTM, PUTATIVE-RELATED-RELATED"/>
    <property type="match status" value="1"/>
</dbReference>